<dbReference type="InterPro" id="IPR051476">
    <property type="entry name" value="Bac_ResReg_Asp_Phosphatase"/>
</dbReference>
<keyword evidence="8" id="KW-0812">Transmembrane</keyword>
<dbReference type="Pfam" id="PF13181">
    <property type="entry name" value="TPR_8"/>
    <property type="match status" value="2"/>
</dbReference>
<proteinExistence type="inferred from homology"/>
<keyword evidence="8" id="KW-0472">Membrane</keyword>
<dbReference type="PANTHER" id="PTHR46630:SF1">
    <property type="entry name" value="TETRATRICOPEPTIDE REPEAT PROTEIN 29"/>
    <property type="match status" value="1"/>
</dbReference>
<keyword evidence="3" id="KW-0677">Repeat</keyword>
<evidence type="ECO:0000256" key="4">
    <source>
        <dbReference type="ARBA" id="ARBA00022803"/>
    </source>
</evidence>
<evidence type="ECO:0000256" key="7">
    <source>
        <dbReference type="SAM" id="Coils"/>
    </source>
</evidence>
<dbReference type="SMART" id="SM00028">
    <property type="entry name" value="TPR"/>
    <property type="match status" value="5"/>
</dbReference>
<evidence type="ECO:0000313" key="11">
    <source>
        <dbReference type="Proteomes" id="UP001165393"/>
    </source>
</evidence>
<keyword evidence="2" id="KW-0963">Cytoplasm</keyword>
<dbReference type="AlphaFoldDB" id="A0AA41W5U2"/>
<dbReference type="EMBL" id="JAMQGP010000002">
    <property type="protein sequence ID" value="MCM2679109.1"/>
    <property type="molecule type" value="Genomic_DNA"/>
</dbReference>
<name>A0AA41W5U2_9GAMM</name>
<keyword evidence="7" id="KW-0175">Coiled coil</keyword>
<feature type="coiled-coil region" evidence="7">
    <location>
        <begin position="453"/>
        <end position="480"/>
    </location>
</feature>
<dbReference type="InterPro" id="IPR019734">
    <property type="entry name" value="TPR_rpt"/>
</dbReference>
<evidence type="ECO:0000256" key="9">
    <source>
        <dbReference type="SAM" id="SignalP"/>
    </source>
</evidence>
<evidence type="ECO:0000313" key="10">
    <source>
        <dbReference type="EMBL" id="MCM2679109.1"/>
    </source>
</evidence>
<feature type="repeat" description="TPR" evidence="6">
    <location>
        <begin position="202"/>
        <end position="235"/>
    </location>
</feature>
<keyword evidence="4 6" id="KW-0802">TPR repeat</keyword>
<evidence type="ECO:0000256" key="8">
    <source>
        <dbReference type="SAM" id="Phobius"/>
    </source>
</evidence>
<keyword evidence="9" id="KW-0732">Signal</keyword>
<comment type="subcellular location">
    <subcellularLocation>
        <location evidence="1">Cytoplasm</location>
    </subcellularLocation>
</comment>
<evidence type="ECO:0000256" key="5">
    <source>
        <dbReference type="ARBA" id="ARBA00038253"/>
    </source>
</evidence>
<dbReference type="RefSeq" id="WP_251260472.1">
    <property type="nucleotide sequence ID" value="NZ_JAMQGP010000002.1"/>
</dbReference>
<protein>
    <recommendedName>
        <fullName evidence="12">MalT-like TPR region domain-containing protein</fullName>
    </recommendedName>
</protein>
<organism evidence="10 11">
    <name type="scientific">Echinimonas agarilytica</name>
    <dbReference type="NCBI Taxonomy" id="1215918"/>
    <lineage>
        <taxon>Bacteria</taxon>
        <taxon>Pseudomonadati</taxon>
        <taxon>Pseudomonadota</taxon>
        <taxon>Gammaproteobacteria</taxon>
        <taxon>Alteromonadales</taxon>
        <taxon>Echinimonadaceae</taxon>
        <taxon>Echinimonas</taxon>
    </lineage>
</organism>
<dbReference type="Proteomes" id="UP001165393">
    <property type="component" value="Unassembled WGS sequence"/>
</dbReference>
<accession>A0AA41W5U2</accession>
<dbReference type="PROSITE" id="PS50005">
    <property type="entry name" value="TPR"/>
    <property type="match status" value="1"/>
</dbReference>
<sequence length="751" mass="84872">MFKIARMLLVLVFVVSPWANAADDIDWKQHYYNNWYPTDPELLHQSRQFIDNMLPDHSVHSLLTLSLDARNKVVYATLIYLRSAAMLQPNADHSSYARLVIDLAITLQKPIAEAEGYYFITLDRVARQQSFNKGDQYLKRALNLLSSAKYTEDDTLSHILLTRLYILTGQLNLEQHHYINAIESAETALIFSESSAIPQLKINAMFILGEGQFGLRQYDLAIKAFYDALNFASNDDYPSLRAKAMQLIGMVYKQQGKTENAIEHLQLAAADFQALGYTAPLAITLRTLADIYKINGNYHQAMVIYLNALEYERELNRAMGVAITSASISDVYRVLGNQTLANEYLVDAEKLFRILKNEMGLLRIRLMKAQMLSLKGQIDEALITVEDVAAIIEDQPNSEFFAETQTVLIDLYQRSGQFEKANTLLNNKLKAMTQRLSFSLDQRLSQIQSIHTQETLQSEISKLQLDIEESENNVKQYINYATWLFVIIVLSIGSILGLRRKLQLQRNDLNQAIHSSTHHPMSDLQNASVMYKTLDREIKQIQRLQENWYASGADINQPKGIQIIVVRIPTLHTIHEQLGMDSGSKMEMKFGNFLKSRFPEERIFQPRDDVIAIVAESSALLRSAEQVIDTLAGFSPQGLSTQSHLSMALINYPFLPKNSKAVDVNLVGEILLLGLSVASNIASREQADAWIGLEAIDAIPISLFQSNPRDNTLLAIEQGLIKVFSNFEKNKIHWPEQSFGASGVSKESENS</sequence>
<dbReference type="GO" id="GO:0005737">
    <property type="term" value="C:cytoplasm"/>
    <property type="evidence" value="ECO:0007669"/>
    <property type="project" value="UniProtKB-SubCell"/>
</dbReference>
<gene>
    <name evidence="10" type="ORF">NAF29_05390</name>
</gene>
<evidence type="ECO:0000256" key="1">
    <source>
        <dbReference type="ARBA" id="ARBA00004496"/>
    </source>
</evidence>
<keyword evidence="11" id="KW-1185">Reference proteome</keyword>
<dbReference type="PANTHER" id="PTHR46630">
    <property type="entry name" value="TETRATRICOPEPTIDE REPEAT PROTEIN 29"/>
    <property type="match status" value="1"/>
</dbReference>
<feature type="signal peptide" evidence="9">
    <location>
        <begin position="1"/>
        <end position="21"/>
    </location>
</feature>
<dbReference type="SUPFAM" id="SSF48452">
    <property type="entry name" value="TPR-like"/>
    <property type="match status" value="1"/>
</dbReference>
<comment type="caution">
    <text evidence="10">The sequence shown here is derived from an EMBL/GenBank/DDBJ whole genome shotgun (WGS) entry which is preliminary data.</text>
</comment>
<comment type="similarity">
    <text evidence="5">Belongs to the Rap family.</text>
</comment>
<reference evidence="10 11" key="1">
    <citation type="journal article" date="2013" name="Antonie Van Leeuwenhoek">
        <title>Echinimonas agarilytica gen. nov., sp. nov., a new gammaproteobacterium isolated from the sea urchin Strongylocentrotus intermedius.</title>
        <authorList>
            <person name="Nedashkovskaya O.I."/>
            <person name="Stenkova A.M."/>
            <person name="Zhukova N.V."/>
            <person name="Van Trappen S."/>
            <person name="Lee J.S."/>
            <person name="Kim S.B."/>
        </authorList>
    </citation>
    <scope>NUCLEOTIDE SEQUENCE [LARGE SCALE GENOMIC DNA]</scope>
    <source>
        <strain evidence="10 11">KMM 6351</strain>
    </source>
</reference>
<evidence type="ECO:0008006" key="12">
    <source>
        <dbReference type="Google" id="ProtNLM"/>
    </source>
</evidence>
<feature type="chain" id="PRO_5041433387" description="MalT-like TPR region domain-containing protein" evidence="9">
    <location>
        <begin position="22"/>
        <end position="751"/>
    </location>
</feature>
<keyword evidence="8" id="KW-1133">Transmembrane helix</keyword>
<evidence type="ECO:0000256" key="2">
    <source>
        <dbReference type="ARBA" id="ARBA00022490"/>
    </source>
</evidence>
<dbReference type="Gene3D" id="1.25.40.10">
    <property type="entry name" value="Tetratricopeptide repeat domain"/>
    <property type="match status" value="2"/>
</dbReference>
<dbReference type="InterPro" id="IPR011990">
    <property type="entry name" value="TPR-like_helical_dom_sf"/>
</dbReference>
<evidence type="ECO:0000256" key="3">
    <source>
        <dbReference type="ARBA" id="ARBA00022737"/>
    </source>
</evidence>
<feature type="transmembrane region" description="Helical" evidence="8">
    <location>
        <begin position="477"/>
        <end position="498"/>
    </location>
</feature>
<evidence type="ECO:0000256" key="6">
    <source>
        <dbReference type="PROSITE-ProRule" id="PRU00339"/>
    </source>
</evidence>